<dbReference type="RefSeq" id="WP_317722843.1">
    <property type="nucleotide sequence ID" value="NZ_JAWLVK010000002.1"/>
</dbReference>
<dbReference type="GO" id="GO:0016887">
    <property type="term" value="F:ATP hydrolysis activity"/>
    <property type="evidence" value="ECO:0007669"/>
    <property type="project" value="InterPro"/>
</dbReference>
<dbReference type="InterPro" id="IPR051396">
    <property type="entry name" value="Bact_Antivir_Def_Nuclease"/>
</dbReference>
<evidence type="ECO:0000313" key="3">
    <source>
        <dbReference type="Proteomes" id="UP001186041"/>
    </source>
</evidence>
<evidence type="ECO:0000313" key="2">
    <source>
        <dbReference type="EMBL" id="MDV7295220.1"/>
    </source>
</evidence>
<dbReference type="PANTHER" id="PTHR43581">
    <property type="entry name" value="ATP/GTP PHOSPHATASE"/>
    <property type="match status" value="1"/>
</dbReference>
<feature type="domain" description="ATPase AAA-type core" evidence="1">
    <location>
        <begin position="269"/>
        <end position="348"/>
    </location>
</feature>
<proteinExistence type="predicted"/>
<dbReference type="SUPFAM" id="SSF52540">
    <property type="entry name" value="P-loop containing nucleoside triphosphate hydrolases"/>
    <property type="match status" value="1"/>
</dbReference>
<dbReference type="Proteomes" id="UP001186041">
    <property type="component" value="Unassembled WGS sequence"/>
</dbReference>
<dbReference type="InterPro" id="IPR003959">
    <property type="entry name" value="ATPase_AAA_core"/>
</dbReference>
<name>A0AAE4VKV4_MYCFO</name>
<protein>
    <submittedName>
        <fullName evidence="2">AAA family ATPase</fullName>
    </submittedName>
</protein>
<sequence length="439" mass="48524">MPRSFASLTSDFFSLGQDENYYERLNALGDVVRREILAGLRDIALDIELFRDVQHLDVTQTSLLRSIKPVVVQTQFHRMAMGGAKLSPYSFSYHSPEFDRYGAPTSPCRLDFEVIPQANPRTNVHVLIGPNGVGKSFTLNDIATALARPGSSAGKIEFHQRADRLLASSFANVVSVTYSAFDAFEPPRRQSTAKDAIHYKYVGLKTVASTEKSPPSLKDHVALAQEFGSSLKNVVDAQHLERWRRYVALLTSDPLFAENVDRMMNVSSDDFRETARKLFGQLSSGHKIVLLILTRLVETVDEATLVLIDEPESHLHPPLLSAFMSALTELLEDRNGVAIIATHSPVVVQEVPSNCVWKLFGSGSALTAQQSVVETYGENVGTLTQEIFGLEVTKSGFHRVLGEAVQEGGTYEQILAKFDHRLGAEARALLQSMIFFAGR</sequence>
<dbReference type="EMBL" id="JAWLVV010000061">
    <property type="protein sequence ID" value="MDV7295220.1"/>
    <property type="molecule type" value="Genomic_DNA"/>
</dbReference>
<dbReference type="AlphaFoldDB" id="A0AAE4VKV4"/>
<dbReference type="InterPro" id="IPR027417">
    <property type="entry name" value="P-loop_NTPase"/>
</dbReference>
<comment type="caution">
    <text evidence="2">The sequence shown here is derived from an EMBL/GenBank/DDBJ whole genome shotgun (WGS) entry which is preliminary data.</text>
</comment>
<gene>
    <name evidence="2" type="ORF">R4485_34235</name>
</gene>
<organism evidence="2 3">
    <name type="scientific">Mycolicibacterium fortuitum</name>
    <name type="common">Mycobacterium fortuitum</name>
    <dbReference type="NCBI Taxonomy" id="1766"/>
    <lineage>
        <taxon>Bacteria</taxon>
        <taxon>Bacillati</taxon>
        <taxon>Actinomycetota</taxon>
        <taxon>Actinomycetes</taxon>
        <taxon>Mycobacteriales</taxon>
        <taxon>Mycobacteriaceae</taxon>
        <taxon>Mycolicibacterium</taxon>
    </lineage>
</organism>
<dbReference type="Gene3D" id="3.40.50.300">
    <property type="entry name" value="P-loop containing nucleotide triphosphate hydrolases"/>
    <property type="match status" value="1"/>
</dbReference>
<reference evidence="2" key="1">
    <citation type="submission" date="2023-10" db="EMBL/GenBank/DDBJ databases">
        <title>Mycolicibacterium fortuitum clinical isolates causing pulmonary infections in humans.</title>
        <authorList>
            <person name="Mejia-Ponce P.M."/>
            <person name="Zenteno-Cuevas R."/>
            <person name="Licona-Cassani C."/>
        </authorList>
    </citation>
    <scope>NUCLEOTIDE SEQUENCE</scope>
    <source>
        <strain evidence="2">M8</strain>
    </source>
</reference>
<evidence type="ECO:0000259" key="1">
    <source>
        <dbReference type="Pfam" id="PF13304"/>
    </source>
</evidence>
<dbReference type="GO" id="GO:0005524">
    <property type="term" value="F:ATP binding"/>
    <property type="evidence" value="ECO:0007669"/>
    <property type="project" value="InterPro"/>
</dbReference>
<dbReference type="Pfam" id="PF13304">
    <property type="entry name" value="AAA_21"/>
    <property type="match status" value="1"/>
</dbReference>
<dbReference type="PANTHER" id="PTHR43581:SF4">
    <property type="entry name" value="ATP_GTP PHOSPHATASE"/>
    <property type="match status" value="1"/>
</dbReference>
<accession>A0AAE4VKV4</accession>